<dbReference type="HAMAP" id="MF_01965">
    <property type="entry name" value="NADHX_dehydratase"/>
    <property type="match status" value="1"/>
</dbReference>
<accession>A0A2A2SF49</accession>
<reference evidence="10" key="1">
    <citation type="submission" date="2017-09" db="EMBL/GenBank/DDBJ databases">
        <authorList>
            <person name="Feng G."/>
            <person name="Zhu H."/>
        </authorList>
    </citation>
    <scope>NUCLEOTIDE SEQUENCE [LARGE SCALE GENOMIC DNA]</scope>
    <source>
        <strain evidence="10">1PNM-20</strain>
    </source>
</reference>
<evidence type="ECO:0000256" key="5">
    <source>
        <dbReference type="ARBA" id="ARBA00023239"/>
    </source>
</evidence>
<evidence type="ECO:0000256" key="2">
    <source>
        <dbReference type="ARBA" id="ARBA00022840"/>
    </source>
</evidence>
<evidence type="ECO:0000313" key="9">
    <source>
        <dbReference type="EMBL" id="PAX07868.1"/>
    </source>
</evidence>
<dbReference type="PROSITE" id="PS01050">
    <property type="entry name" value="YJEF_C_2"/>
    <property type="match status" value="1"/>
</dbReference>
<dbReference type="Proteomes" id="UP000218151">
    <property type="component" value="Unassembled WGS sequence"/>
</dbReference>
<dbReference type="RefSeq" id="WP_095998111.1">
    <property type="nucleotide sequence ID" value="NZ_NSLI01000003.1"/>
</dbReference>
<evidence type="ECO:0000256" key="7">
    <source>
        <dbReference type="SAM" id="MobiDB-lite"/>
    </source>
</evidence>
<dbReference type="GO" id="GO:0110051">
    <property type="term" value="P:metabolite repair"/>
    <property type="evidence" value="ECO:0007669"/>
    <property type="project" value="TreeGrafter"/>
</dbReference>
<dbReference type="EC" id="4.2.1.136" evidence="6"/>
<dbReference type="EMBL" id="NSLI01000003">
    <property type="protein sequence ID" value="PAX07868.1"/>
    <property type="molecule type" value="Genomic_DNA"/>
</dbReference>
<feature type="binding site" evidence="6">
    <location>
        <position position="165"/>
    </location>
    <ligand>
        <name>(6S)-NADPHX</name>
        <dbReference type="ChEBI" id="CHEBI:64076"/>
    </ligand>
</feature>
<feature type="domain" description="YjeF C-terminal" evidence="8">
    <location>
        <begin position="6"/>
        <end position="290"/>
    </location>
</feature>
<comment type="function">
    <text evidence="6">Catalyzes the dehydration of the S-form of NAD(P)HX at the expense of ADP, which is converted to AMP. Together with NAD(P)HX epimerase, which catalyzes the epimerization of the S- and R-forms, the enzyme allows the repair of both epimers of NAD(P)HX, a damaged form of NAD(P)H that is a result of enzymatic or heat-dependent hydration.</text>
</comment>
<keyword evidence="4 6" id="KW-0520">NAD</keyword>
<proteinExistence type="inferred from homology"/>
<evidence type="ECO:0000313" key="10">
    <source>
        <dbReference type="Proteomes" id="UP000218151"/>
    </source>
</evidence>
<feature type="region of interest" description="Disordered" evidence="7">
    <location>
        <begin position="1"/>
        <end position="22"/>
    </location>
</feature>
<keyword evidence="5 6" id="KW-0456">Lyase</keyword>
<dbReference type="InterPro" id="IPR000631">
    <property type="entry name" value="CARKD"/>
</dbReference>
<dbReference type="InterPro" id="IPR029056">
    <property type="entry name" value="Ribokinase-like"/>
</dbReference>
<dbReference type="AlphaFoldDB" id="A0A2A2SF49"/>
<evidence type="ECO:0000256" key="6">
    <source>
        <dbReference type="HAMAP-Rule" id="MF_01965"/>
    </source>
</evidence>
<comment type="similarity">
    <text evidence="6">Belongs to the NnrD/CARKD family.</text>
</comment>
<feature type="binding site" evidence="6">
    <location>
        <position position="231"/>
    </location>
    <ligand>
        <name>AMP</name>
        <dbReference type="ChEBI" id="CHEBI:456215"/>
    </ligand>
</feature>
<feature type="binding site" evidence="6">
    <location>
        <position position="41"/>
    </location>
    <ligand>
        <name>(6S)-NADPHX</name>
        <dbReference type="ChEBI" id="CHEBI:64076"/>
    </ligand>
</feature>
<dbReference type="NCBIfam" id="TIGR00196">
    <property type="entry name" value="yjeF_cterm"/>
    <property type="match status" value="1"/>
</dbReference>
<keyword evidence="10" id="KW-1185">Reference proteome</keyword>
<feature type="binding site" evidence="6">
    <location>
        <position position="232"/>
    </location>
    <ligand>
        <name>(6S)-NADPHX</name>
        <dbReference type="ChEBI" id="CHEBI:64076"/>
    </ligand>
</feature>
<dbReference type="GO" id="GO:0052855">
    <property type="term" value="F:ADP-dependent NAD(P)H-hydrate dehydratase activity"/>
    <property type="evidence" value="ECO:0007669"/>
    <property type="project" value="UniProtKB-UniRule"/>
</dbReference>
<evidence type="ECO:0000256" key="3">
    <source>
        <dbReference type="ARBA" id="ARBA00022857"/>
    </source>
</evidence>
<keyword evidence="3 6" id="KW-0521">NADP</keyword>
<dbReference type="CDD" id="cd01171">
    <property type="entry name" value="YXKO-related"/>
    <property type="match status" value="1"/>
</dbReference>
<dbReference type="PANTHER" id="PTHR12592:SF0">
    <property type="entry name" value="ATP-DEPENDENT (S)-NAD(P)H-HYDRATE DEHYDRATASE"/>
    <property type="match status" value="1"/>
</dbReference>
<comment type="cofactor">
    <cofactor evidence="6">
        <name>Mg(2+)</name>
        <dbReference type="ChEBI" id="CHEBI:18420"/>
    </cofactor>
</comment>
<dbReference type="GO" id="GO:0052856">
    <property type="term" value="F:NAD(P)HX epimerase activity"/>
    <property type="evidence" value="ECO:0007669"/>
    <property type="project" value="TreeGrafter"/>
</dbReference>
<dbReference type="Gene3D" id="3.40.1190.20">
    <property type="match status" value="1"/>
</dbReference>
<comment type="caution">
    <text evidence="9">The sequence shown here is derived from an EMBL/GenBank/DDBJ whole genome shotgun (WGS) entry which is preliminary data.</text>
</comment>
<dbReference type="PROSITE" id="PS51383">
    <property type="entry name" value="YJEF_C_3"/>
    <property type="match status" value="1"/>
</dbReference>
<comment type="catalytic activity">
    <reaction evidence="6">
        <text>(6S)-NADPHX + ADP = AMP + phosphate + NADPH + H(+)</text>
        <dbReference type="Rhea" id="RHEA:32235"/>
        <dbReference type="ChEBI" id="CHEBI:15378"/>
        <dbReference type="ChEBI" id="CHEBI:43474"/>
        <dbReference type="ChEBI" id="CHEBI:57783"/>
        <dbReference type="ChEBI" id="CHEBI:64076"/>
        <dbReference type="ChEBI" id="CHEBI:456215"/>
        <dbReference type="ChEBI" id="CHEBI:456216"/>
        <dbReference type="EC" id="4.2.1.136"/>
    </reaction>
</comment>
<protein>
    <recommendedName>
        <fullName evidence="6">ADP-dependent (S)-NAD(P)H-hydrate dehydratase</fullName>
        <ecNumber evidence="6">4.2.1.136</ecNumber>
    </recommendedName>
    <alternativeName>
        <fullName evidence="6">ADP-dependent NAD(P)HX dehydratase</fullName>
    </alternativeName>
</protein>
<dbReference type="Pfam" id="PF01256">
    <property type="entry name" value="Carb_kinase"/>
    <property type="match status" value="1"/>
</dbReference>
<feature type="binding site" evidence="6">
    <location>
        <position position="112"/>
    </location>
    <ligand>
        <name>(6S)-NADPHX</name>
        <dbReference type="ChEBI" id="CHEBI:64076"/>
    </ligand>
</feature>
<dbReference type="OrthoDB" id="9806925at2"/>
<evidence type="ECO:0000256" key="4">
    <source>
        <dbReference type="ARBA" id="ARBA00023027"/>
    </source>
</evidence>
<keyword evidence="2 6" id="KW-0067">ATP-binding</keyword>
<dbReference type="GO" id="GO:0046496">
    <property type="term" value="P:nicotinamide nucleotide metabolic process"/>
    <property type="evidence" value="ECO:0007669"/>
    <property type="project" value="UniProtKB-UniRule"/>
</dbReference>
<evidence type="ECO:0000259" key="8">
    <source>
        <dbReference type="PROSITE" id="PS51383"/>
    </source>
</evidence>
<keyword evidence="1 6" id="KW-0547">Nucleotide-binding</keyword>
<dbReference type="SUPFAM" id="SSF53613">
    <property type="entry name" value="Ribokinase-like"/>
    <property type="match status" value="1"/>
</dbReference>
<comment type="subunit">
    <text evidence="6">Homotetramer.</text>
</comment>
<name>A0A2A2SF49_9SPHN</name>
<evidence type="ECO:0000256" key="1">
    <source>
        <dbReference type="ARBA" id="ARBA00022741"/>
    </source>
</evidence>
<sequence length="290" mass="29559">MVELDAAWRAANPLPQPQGEATKNTRGRVLCVGGARRVPGALRLTAEAALRVGAGKARMVTVPSVALMLGALFPETAVIAVGEDEAGEIALEPAEPLFREVDRTDALVIGPGMIDRQAAGRLVVRVAAEPREKVALLLDAAACAAAGALADELRGYAGRLVLTPHGGEMAELCDCDAADISADPEGKALDVARRYGAVVALKGARTWIAAPDGRVLRYAGGGIGLATGGSGDVLAGVVGGLLARGLPPFEATGWGVWLHGEAGRALAASVGPVGFLAGELLPELPKLLPR</sequence>
<dbReference type="GO" id="GO:0005524">
    <property type="term" value="F:ATP binding"/>
    <property type="evidence" value="ECO:0007669"/>
    <property type="project" value="UniProtKB-KW"/>
</dbReference>
<comment type="catalytic activity">
    <reaction evidence="6">
        <text>(6S)-NADHX + ADP = AMP + phosphate + NADH + H(+)</text>
        <dbReference type="Rhea" id="RHEA:32223"/>
        <dbReference type="ChEBI" id="CHEBI:15378"/>
        <dbReference type="ChEBI" id="CHEBI:43474"/>
        <dbReference type="ChEBI" id="CHEBI:57945"/>
        <dbReference type="ChEBI" id="CHEBI:64074"/>
        <dbReference type="ChEBI" id="CHEBI:456215"/>
        <dbReference type="ChEBI" id="CHEBI:456216"/>
        <dbReference type="EC" id="4.2.1.136"/>
    </reaction>
</comment>
<organism evidence="9 10">
    <name type="scientific">Sphingomonas lenta</name>
    <dbReference type="NCBI Taxonomy" id="1141887"/>
    <lineage>
        <taxon>Bacteria</taxon>
        <taxon>Pseudomonadati</taxon>
        <taxon>Pseudomonadota</taxon>
        <taxon>Alphaproteobacteria</taxon>
        <taxon>Sphingomonadales</taxon>
        <taxon>Sphingomonadaceae</taxon>
        <taxon>Sphingomonas</taxon>
    </lineage>
</organism>
<gene>
    <name evidence="6" type="primary">nnrD</name>
    <name evidence="9" type="ORF">CKY28_09650</name>
</gene>
<feature type="binding site" evidence="6">
    <location>
        <begin position="202"/>
        <end position="206"/>
    </location>
    <ligand>
        <name>AMP</name>
        <dbReference type="ChEBI" id="CHEBI:456215"/>
    </ligand>
</feature>
<dbReference type="InterPro" id="IPR017953">
    <property type="entry name" value="Carbohydrate_kinase_pred_CS"/>
</dbReference>
<dbReference type="PANTHER" id="PTHR12592">
    <property type="entry name" value="ATP-DEPENDENT (S)-NAD(P)H-HYDRATE DEHYDRATASE FAMILY MEMBER"/>
    <property type="match status" value="1"/>
</dbReference>